<dbReference type="Proteomes" id="UP001190700">
    <property type="component" value="Unassembled WGS sequence"/>
</dbReference>
<reference evidence="2 3" key="1">
    <citation type="journal article" date="2015" name="Genome Biol. Evol.">
        <title>Comparative Genomics of a Bacterivorous Green Alga Reveals Evolutionary Causalities and Consequences of Phago-Mixotrophic Mode of Nutrition.</title>
        <authorList>
            <person name="Burns J.A."/>
            <person name="Paasch A."/>
            <person name="Narechania A."/>
            <person name="Kim E."/>
        </authorList>
    </citation>
    <scope>NUCLEOTIDE SEQUENCE [LARGE SCALE GENOMIC DNA]</scope>
    <source>
        <strain evidence="2 3">PLY_AMNH</strain>
    </source>
</reference>
<dbReference type="AlphaFoldDB" id="A0AAE0L6N6"/>
<protein>
    <submittedName>
        <fullName evidence="2">Uncharacterized protein</fullName>
    </submittedName>
</protein>
<proteinExistence type="predicted"/>
<evidence type="ECO:0000313" key="2">
    <source>
        <dbReference type="EMBL" id="KAK3273724.1"/>
    </source>
</evidence>
<feature type="compositionally biased region" description="Low complexity" evidence="1">
    <location>
        <begin position="337"/>
        <end position="362"/>
    </location>
</feature>
<sequence>MSTPTAHLGAKIRTLSRQLAELEQQVFKGIHNRKQLRDFQHQVDGLLEILVAIDQGFAKSQLYVFRTSYIRDRLLALNRSLHNVKELPARITTEQSQVAFSTLNAMQGEMTELEVEVQRTKALLLRDGTSDCVLDDLGECRRKLERLRLRIDDDQATGGSGHAHREALHGLVEELVSDIDDLMQEANHEGFPTASLQPSNSESDSPQSSSPTTAPCVSNSASPTRSSSPTTPSRISRPASPPHTSSCTTPVRLSHSALPGHSSYPTTPARATPPATPPHRSSATTTTGFSSPSTIPLRFNAATPPRGFSAAVSRPHSTHSAPSHHSNHPFAPHHHSSTSTSSASRAVPASAVQEAEPLSEALPPAPSDQLFGISLVDGADGGAACTWDHPSGRPRLLPVKPPTATSRALQDALISLHMHQDLPMSILSGPGNSFQQAQIVEGVLARAIQSFLPEGMIGGLRGGEPHDFAAGVHDRSEGTPEQAPTARGPAATLVVPSGLCLGHRAVVARAAARAGLRLVKVCTVADMCASQYLLRSAAYHAGERRDGVYTLAVVHLGTVALDVGIYSMEGSQGGSERNTLRVEASCSDARLGLEGYIRRLAKSMKLSESMQTVEGCEIVRQEVLRYVRGVTTEVEFPGVNLPAGGFDVLVADIVRQSAALLAHALQVTAIAL</sequence>
<gene>
    <name evidence="2" type="ORF">CYMTET_18046</name>
</gene>
<evidence type="ECO:0000256" key="1">
    <source>
        <dbReference type="SAM" id="MobiDB-lite"/>
    </source>
</evidence>
<dbReference type="EMBL" id="LGRX02008298">
    <property type="protein sequence ID" value="KAK3273724.1"/>
    <property type="molecule type" value="Genomic_DNA"/>
</dbReference>
<feature type="compositionally biased region" description="Low complexity" evidence="1">
    <location>
        <begin position="313"/>
        <end position="324"/>
    </location>
</feature>
<feature type="compositionally biased region" description="Low complexity" evidence="1">
    <location>
        <begin position="265"/>
        <end position="287"/>
    </location>
</feature>
<organism evidence="2 3">
    <name type="scientific">Cymbomonas tetramitiformis</name>
    <dbReference type="NCBI Taxonomy" id="36881"/>
    <lineage>
        <taxon>Eukaryota</taxon>
        <taxon>Viridiplantae</taxon>
        <taxon>Chlorophyta</taxon>
        <taxon>Pyramimonadophyceae</taxon>
        <taxon>Pyramimonadales</taxon>
        <taxon>Pyramimonadaceae</taxon>
        <taxon>Cymbomonas</taxon>
    </lineage>
</organism>
<feature type="compositionally biased region" description="Basic residues" evidence="1">
    <location>
        <begin position="325"/>
        <end position="336"/>
    </location>
</feature>
<feature type="compositionally biased region" description="Low complexity" evidence="1">
    <location>
        <begin position="198"/>
        <end position="211"/>
    </location>
</feature>
<accession>A0AAE0L6N6</accession>
<keyword evidence="3" id="KW-1185">Reference proteome</keyword>
<name>A0AAE0L6N6_9CHLO</name>
<evidence type="ECO:0000313" key="3">
    <source>
        <dbReference type="Proteomes" id="UP001190700"/>
    </source>
</evidence>
<feature type="compositionally biased region" description="Low complexity" evidence="1">
    <location>
        <begin position="220"/>
        <end position="238"/>
    </location>
</feature>
<feature type="region of interest" description="Disordered" evidence="1">
    <location>
        <begin position="191"/>
        <end position="366"/>
    </location>
</feature>
<comment type="caution">
    <text evidence="2">The sequence shown here is derived from an EMBL/GenBank/DDBJ whole genome shotgun (WGS) entry which is preliminary data.</text>
</comment>